<dbReference type="EMBL" id="AP022611">
    <property type="protein sequence ID" value="BBZ31222.1"/>
    <property type="molecule type" value="Genomic_DNA"/>
</dbReference>
<dbReference type="SUPFAM" id="SSF50249">
    <property type="entry name" value="Nucleic acid-binding proteins"/>
    <property type="match status" value="1"/>
</dbReference>
<sequence length="147" mass="15721">MSTEYPYGPTEDDEPFWRAARAGALTLQQCTDCAYVRWPAAGVCPECLSRASSWVSVEGRGTLWSFVVYHRAYAPAFKDDVPYAVGLVELECGARLVTRLTGVPPGAAVVGAPVAVQYTTVGEHGTVPTFAVVDPATVDEKGSARDH</sequence>
<evidence type="ECO:0008006" key="5">
    <source>
        <dbReference type="Google" id="ProtNLM"/>
    </source>
</evidence>
<dbReference type="PANTHER" id="PTHR34075:SF5">
    <property type="entry name" value="BLR3430 PROTEIN"/>
    <property type="match status" value="1"/>
</dbReference>
<dbReference type="InterPro" id="IPR052513">
    <property type="entry name" value="Thioester_dehydratase-like"/>
</dbReference>
<feature type="domain" description="ChsH2 rubredoxin-like zinc ribbon" evidence="2">
    <location>
        <begin position="17"/>
        <end position="51"/>
    </location>
</feature>
<protein>
    <recommendedName>
        <fullName evidence="5">DNA-binding protein</fullName>
    </recommendedName>
</protein>
<keyword evidence="3" id="KW-0614">Plasmid</keyword>
<reference evidence="3 4" key="1">
    <citation type="journal article" date="2019" name="Emerg. Microbes Infect.">
        <title>Comprehensive subspecies identification of 175 nontuberculous mycobacteria species based on 7547 genomic profiles.</title>
        <authorList>
            <person name="Matsumoto Y."/>
            <person name="Kinjo T."/>
            <person name="Motooka D."/>
            <person name="Nabeya D."/>
            <person name="Jung N."/>
            <person name="Uechi K."/>
            <person name="Horii T."/>
            <person name="Iida T."/>
            <person name="Fujita J."/>
            <person name="Nakamura S."/>
        </authorList>
    </citation>
    <scope>NUCLEOTIDE SEQUENCE [LARGE SCALE GENOMIC DNA]</scope>
    <source>
        <strain evidence="3 4">JCM 13574</strain>
        <plasmid evidence="4">pjcm13574 dna</plasmid>
    </source>
</reference>
<evidence type="ECO:0000259" key="2">
    <source>
        <dbReference type="Pfam" id="PF12172"/>
    </source>
</evidence>
<accession>A0A7I7XQA4</accession>
<name>A0A7I7XQA4_9MYCO</name>
<gene>
    <name evidence="3" type="ORF">MMAD_55170</name>
</gene>
<evidence type="ECO:0000259" key="1">
    <source>
        <dbReference type="Pfam" id="PF01796"/>
    </source>
</evidence>
<keyword evidence="4" id="KW-1185">Reference proteome</keyword>
<geneLocation type="plasmid" evidence="4">
    <name>pjcm13574 dna</name>
</geneLocation>
<proteinExistence type="predicted"/>
<dbReference type="InterPro" id="IPR012340">
    <property type="entry name" value="NA-bd_OB-fold"/>
</dbReference>
<organism evidence="3 4">
    <name type="scientific">Mycolicibacterium madagascariense</name>
    <dbReference type="NCBI Taxonomy" id="212765"/>
    <lineage>
        <taxon>Bacteria</taxon>
        <taxon>Bacillati</taxon>
        <taxon>Actinomycetota</taxon>
        <taxon>Actinomycetes</taxon>
        <taxon>Mycobacteriales</taxon>
        <taxon>Mycobacteriaceae</taxon>
        <taxon>Mycolicibacterium</taxon>
    </lineage>
</organism>
<dbReference type="Pfam" id="PF01796">
    <property type="entry name" value="OB_ChsH2_C"/>
    <property type="match status" value="1"/>
</dbReference>
<dbReference type="Pfam" id="PF12172">
    <property type="entry name" value="zf-ChsH2"/>
    <property type="match status" value="1"/>
</dbReference>
<dbReference type="RefSeq" id="WP_163744692.1">
    <property type="nucleotide sequence ID" value="NZ_AP022611.1"/>
</dbReference>
<dbReference type="Proteomes" id="UP000466517">
    <property type="component" value="Plasmid pJCM13574"/>
</dbReference>
<dbReference type="KEGG" id="mmag:MMAD_55170"/>
<feature type="domain" description="ChsH2 C-terminal OB-fold" evidence="1">
    <location>
        <begin position="54"/>
        <end position="117"/>
    </location>
</feature>
<evidence type="ECO:0000313" key="3">
    <source>
        <dbReference type="EMBL" id="BBZ31222.1"/>
    </source>
</evidence>
<evidence type="ECO:0000313" key="4">
    <source>
        <dbReference type="Proteomes" id="UP000466517"/>
    </source>
</evidence>
<dbReference type="AlphaFoldDB" id="A0A7I7XQA4"/>
<dbReference type="InterPro" id="IPR002878">
    <property type="entry name" value="ChsH2_C"/>
</dbReference>
<dbReference type="PANTHER" id="PTHR34075">
    <property type="entry name" value="BLR3430 PROTEIN"/>
    <property type="match status" value="1"/>
</dbReference>
<dbReference type="InterPro" id="IPR022002">
    <property type="entry name" value="ChsH2_Znr"/>
</dbReference>
<dbReference type="Gene3D" id="6.10.30.10">
    <property type="match status" value="1"/>
</dbReference>